<dbReference type="SUPFAM" id="SSF55144">
    <property type="entry name" value="LigT-like"/>
    <property type="match status" value="1"/>
</dbReference>
<gene>
    <name evidence="1" type="ORF">DCC81_20120</name>
</gene>
<dbReference type="InterPro" id="IPR009097">
    <property type="entry name" value="Cyclic_Pdiesterase"/>
</dbReference>
<dbReference type="EMBL" id="QCYK01000003">
    <property type="protein sequence ID" value="PUZ22740.1"/>
    <property type="molecule type" value="Genomic_DNA"/>
</dbReference>
<sequence length="174" mass="19713">MAQETPPLIVTLELDGAAHQFFTAQRTRYFPAHTNYLEAHLTLFHHLPGNNAEVMDILAREAAGPPFSLAVTGLHNMGNGVAYTLQSDHLQRLHRRLQEALRPWLLHRDLQPCWPHITIMNKVTAYKALRTWAELSGGFRPFRVEAWGLGYWHYHKGAWEAAGNMPFTQPGGSP</sequence>
<dbReference type="AlphaFoldDB" id="A0A2T7BCJ8"/>
<protein>
    <submittedName>
        <fullName evidence="1">Phosphoesterase HXTX</fullName>
    </submittedName>
</protein>
<organism evidence="1 2">
    <name type="scientific">Chitinophaga parva</name>
    <dbReference type="NCBI Taxonomy" id="2169414"/>
    <lineage>
        <taxon>Bacteria</taxon>
        <taxon>Pseudomonadati</taxon>
        <taxon>Bacteroidota</taxon>
        <taxon>Chitinophagia</taxon>
        <taxon>Chitinophagales</taxon>
        <taxon>Chitinophagaceae</taxon>
        <taxon>Chitinophaga</taxon>
    </lineage>
</organism>
<reference evidence="1 2" key="1">
    <citation type="submission" date="2018-04" db="EMBL/GenBank/DDBJ databases">
        <title>Chitinophaga fuyangensis sp. nov., isolated from soil in a chemical factory.</title>
        <authorList>
            <person name="Chen K."/>
        </authorList>
    </citation>
    <scope>NUCLEOTIDE SEQUENCE [LARGE SCALE GENOMIC DNA]</scope>
    <source>
        <strain evidence="1 2">LY-1</strain>
    </source>
</reference>
<name>A0A2T7BCJ8_9BACT</name>
<evidence type="ECO:0000313" key="2">
    <source>
        <dbReference type="Proteomes" id="UP000244450"/>
    </source>
</evidence>
<evidence type="ECO:0000313" key="1">
    <source>
        <dbReference type="EMBL" id="PUZ22740.1"/>
    </source>
</evidence>
<comment type="caution">
    <text evidence="1">The sequence shown here is derived from an EMBL/GenBank/DDBJ whole genome shotgun (WGS) entry which is preliminary data.</text>
</comment>
<dbReference type="Gene3D" id="3.90.1140.10">
    <property type="entry name" value="Cyclic phosphodiesterase"/>
    <property type="match status" value="1"/>
</dbReference>
<keyword evidence="2" id="KW-1185">Reference proteome</keyword>
<dbReference type="OrthoDB" id="793003at2"/>
<proteinExistence type="predicted"/>
<dbReference type="RefSeq" id="WP_108688485.1">
    <property type="nucleotide sequence ID" value="NZ_QCYK01000003.1"/>
</dbReference>
<dbReference type="Proteomes" id="UP000244450">
    <property type="component" value="Unassembled WGS sequence"/>
</dbReference>
<dbReference type="Pfam" id="PF13563">
    <property type="entry name" value="2_5_RNA_ligase2"/>
    <property type="match status" value="1"/>
</dbReference>
<accession>A0A2T7BCJ8</accession>